<evidence type="ECO:0000256" key="5">
    <source>
        <dbReference type="ARBA" id="ARBA00022842"/>
    </source>
</evidence>
<dbReference type="EC" id="2.7.7.77" evidence="8"/>
<keyword evidence="1 8" id="KW-0963">Cytoplasm</keyword>
<evidence type="ECO:0000256" key="4">
    <source>
        <dbReference type="ARBA" id="ARBA00022741"/>
    </source>
</evidence>
<dbReference type="NCBIfam" id="TIGR02665">
    <property type="entry name" value="molyb_mobA"/>
    <property type="match status" value="1"/>
</dbReference>
<dbReference type="HAMAP" id="MF_00316">
    <property type="entry name" value="MobA"/>
    <property type="match status" value="1"/>
</dbReference>
<reference evidence="10 11" key="1">
    <citation type="submission" date="2021-04" db="EMBL/GenBank/DDBJ databases">
        <title>Magnetospirillum sulfuroxidans sp. nov., a facultative chemolithoautotrophic sulfur-oxidizing alphaproteobacterium isolated from freshwater sediment and proposals for Paramagetospirillum gen. nov., and Magnetospirillaceae fam. nov.</title>
        <authorList>
            <person name="Koziaeva V."/>
            <person name="Geelhoed J.S."/>
            <person name="Sorokin D.Y."/>
            <person name="Grouzdev D.S."/>
        </authorList>
    </citation>
    <scope>NUCLEOTIDE SEQUENCE [LARGE SCALE GENOMIC DNA]</scope>
    <source>
        <strain evidence="10 11">J10</strain>
    </source>
</reference>
<feature type="binding site" evidence="8">
    <location>
        <position position="101"/>
    </location>
    <ligand>
        <name>GTP</name>
        <dbReference type="ChEBI" id="CHEBI:37565"/>
    </ligand>
</feature>
<sequence length="199" mass="21077">MKAVAGIILAGGQARRMGGGDKTLLPLAGTTLLDKVVRCLRPQVTTLALNANGPPQRFARFGLPVIADVIEGQLGPLAGILSGLQWAQDQGLGWVATVAADTPLFPADLVSRLMAAVDQGANAAIAASNGRDHPTCGLWSTGLIAPLRQSLEHEQRGVWRFAMAQAAVTVDWSASPVDPFFNVNTAEDLHRLEEALKRR</sequence>
<keyword evidence="3 8" id="KW-0479">Metal-binding</keyword>
<comment type="subunit">
    <text evidence="8">Monomer.</text>
</comment>
<comment type="caution">
    <text evidence="10">The sequence shown here is derived from an EMBL/GenBank/DDBJ whole genome shotgun (WGS) entry which is preliminary data.</text>
</comment>
<keyword evidence="5 8" id="KW-0460">Magnesium</keyword>
<protein>
    <recommendedName>
        <fullName evidence="8">Molybdenum cofactor guanylyltransferase</fullName>
        <shortName evidence="8">MoCo guanylyltransferase</shortName>
        <ecNumber evidence="8">2.7.7.77</ecNumber>
    </recommendedName>
    <alternativeName>
        <fullName evidence="8">GTP:molybdopterin guanylyltransferase</fullName>
    </alternativeName>
    <alternativeName>
        <fullName evidence="8">Mo-MPT guanylyltransferase</fullName>
    </alternativeName>
    <alternativeName>
        <fullName evidence="8">Molybdopterin guanylyltransferase</fullName>
    </alternativeName>
    <alternativeName>
        <fullName evidence="8">Molybdopterin-guanine dinucleotide synthase</fullName>
        <shortName evidence="8">MGD synthase</shortName>
    </alternativeName>
</protein>
<dbReference type="PANTHER" id="PTHR19136">
    <property type="entry name" value="MOLYBDENUM COFACTOR GUANYLYLTRANSFERASE"/>
    <property type="match status" value="1"/>
</dbReference>
<evidence type="ECO:0000256" key="7">
    <source>
        <dbReference type="ARBA" id="ARBA00023150"/>
    </source>
</evidence>
<accession>A0ABS5I8A4</accession>
<feature type="binding site" evidence="8">
    <location>
        <position position="22"/>
    </location>
    <ligand>
        <name>GTP</name>
        <dbReference type="ChEBI" id="CHEBI:37565"/>
    </ligand>
</feature>
<gene>
    <name evidence="8 10" type="primary">mobA</name>
    <name evidence="10" type="ORF">KEC16_02010</name>
</gene>
<feature type="binding site" evidence="8">
    <location>
        <position position="68"/>
    </location>
    <ligand>
        <name>GTP</name>
        <dbReference type="ChEBI" id="CHEBI:37565"/>
    </ligand>
</feature>
<keyword evidence="10" id="KW-0548">Nucleotidyltransferase</keyword>
<evidence type="ECO:0000313" key="11">
    <source>
        <dbReference type="Proteomes" id="UP000680714"/>
    </source>
</evidence>
<evidence type="ECO:0000313" key="10">
    <source>
        <dbReference type="EMBL" id="MBR9970486.1"/>
    </source>
</evidence>
<keyword evidence="4 8" id="KW-0547">Nucleotide-binding</keyword>
<comment type="cofactor">
    <cofactor evidence="8">
        <name>Mg(2+)</name>
        <dbReference type="ChEBI" id="CHEBI:18420"/>
    </cofactor>
</comment>
<evidence type="ECO:0000259" key="9">
    <source>
        <dbReference type="Pfam" id="PF12804"/>
    </source>
</evidence>
<evidence type="ECO:0000256" key="8">
    <source>
        <dbReference type="HAMAP-Rule" id="MF_00316"/>
    </source>
</evidence>
<dbReference type="Gene3D" id="3.90.550.10">
    <property type="entry name" value="Spore Coat Polysaccharide Biosynthesis Protein SpsA, Chain A"/>
    <property type="match status" value="1"/>
</dbReference>
<keyword evidence="11" id="KW-1185">Reference proteome</keyword>
<evidence type="ECO:0000256" key="6">
    <source>
        <dbReference type="ARBA" id="ARBA00023134"/>
    </source>
</evidence>
<comment type="similarity">
    <text evidence="8">Belongs to the MobA family.</text>
</comment>
<dbReference type="InterPro" id="IPR025877">
    <property type="entry name" value="MobA-like_NTP_Trfase"/>
</dbReference>
<evidence type="ECO:0000256" key="1">
    <source>
        <dbReference type="ARBA" id="ARBA00022490"/>
    </source>
</evidence>
<dbReference type="Pfam" id="PF12804">
    <property type="entry name" value="NTP_transf_3"/>
    <property type="match status" value="1"/>
</dbReference>
<dbReference type="InterPro" id="IPR013482">
    <property type="entry name" value="Molybde_CF_guanTrfase"/>
</dbReference>
<evidence type="ECO:0000256" key="3">
    <source>
        <dbReference type="ARBA" id="ARBA00022723"/>
    </source>
</evidence>
<organism evidence="10 11">
    <name type="scientific">Magnetospirillum sulfuroxidans</name>
    <dbReference type="NCBI Taxonomy" id="611300"/>
    <lineage>
        <taxon>Bacteria</taxon>
        <taxon>Pseudomonadati</taxon>
        <taxon>Pseudomonadota</taxon>
        <taxon>Alphaproteobacteria</taxon>
        <taxon>Rhodospirillales</taxon>
        <taxon>Rhodospirillaceae</taxon>
        <taxon>Magnetospirillum</taxon>
    </lineage>
</organism>
<dbReference type="CDD" id="cd02503">
    <property type="entry name" value="MobA"/>
    <property type="match status" value="1"/>
</dbReference>
<dbReference type="EMBL" id="JAGTUF010000001">
    <property type="protein sequence ID" value="MBR9970486.1"/>
    <property type="molecule type" value="Genomic_DNA"/>
</dbReference>
<evidence type="ECO:0000256" key="2">
    <source>
        <dbReference type="ARBA" id="ARBA00022679"/>
    </source>
</evidence>
<dbReference type="SUPFAM" id="SSF53448">
    <property type="entry name" value="Nucleotide-diphospho-sugar transferases"/>
    <property type="match status" value="1"/>
</dbReference>
<feature type="binding site" evidence="8">
    <location>
        <position position="101"/>
    </location>
    <ligand>
        <name>Mg(2+)</name>
        <dbReference type="ChEBI" id="CHEBI:18420"/>
    </ligand>
</feature>
<dbReference type="GO" id="GO:0061603">
    <property type="term" value="F:molybdenum cofactor guanylyltransferase activity"/>
    <property type="evidence" value="ECO:0007669"/>
    <property type="project" value="UniProtKB-EC"/>
</dbReference>
<dbReference type="Proteomes" id="UP000680714">
    <property type="component" value="Unassembled WGS sequence"/>
</dbReference>
<dbReference type="RefSeq" id="WP_211545976.1">
    <property type="nucleotide sequence ID" value="NZ_JAGTUF010000001.1"/>
</dbReference>
<keyword evidence="2 8" id="KW-0808">Transferase</keyword>
<feature type="domain" description="MobA-like NTP transferase" evidence="9">
    <location>
        <begin position="6"/>
        <end position="162"/>
    </location>
</feature>
<comment type="function">
    <text evidence="8">Transfers a GMP moiety from GTP to Mo-molybdopterin (Mo-MPT) cofactor (Moco or molybdenum cofactor) to form Mo-molybdopterin guanine dinucleotide (Mo-MGD) cofactor.</text>
</comment>
<keyword evidence="7 8" id="KW-0501">Molybdenum cofactor biosynthesis</keyword>
<name>A0ABS5I8A4_9PROT</name>
<keyword evidence="6 8" id="KW-0342">GTP-binding</keyword>
<comment type="domain">
    <text evidence="8">The N-terminal domain determines nucleotide recognition and specific binding, while the C-terminal domain determines the specific binding to the target protein.</text>
</comment>
<comment type="subcellular location">
    <subcellularLocation>
        <location evidence="8">Cytoplasm</location>
    </subcellularLocation>
</comment>
<comment type="catalytic activity">
    <reaction evidence="8">
        <text>Mo-molybdopterin + GTP + H(+) = Mo-molybdopterin guanine dinucleotide + diphosphate</text>
        <dbReference type="Rhea" id="RHEA:34243"/>
        <dbReference type="ChEBI" id="CHEBI:15378"/>
        <dbReference type="ChEBI" id="CHEBI:33019"/>
        <dbReference type="ChEBI" id="CHEBI:37565"/>
        <dbReference type="ChEBI" id="CHEBI:71302"/>
        <dbReference type="ChEBI" id="CHEBI:71310"/>
        <dbReference type="EC" id="2.7.7.77"/>
    </reaction>
</comment>
<proteinExistence type="inferred from homology"/>
<dbReference type="InterPro" id="IPR029044">
    <property type="entry name" value="Nucleotide-diphossugar_trans"/>
</dbReference>
<feature type="binding site" evidence="8">
    <location>
        <begin position="9"/>
        <end position="11"/>
    </location>
    <ligand>
        <name>GTP</name>
        <dbReference type="ChEBI" id="CHEBI:37565"/>
    </ligand>
</feature>
<feature type="binding site" evidence="8">
    <location>
        <position position="50"/>
    </location>
    <ligand>
        <name>GTP</name>
        <dbReference type="ChEBI" id="CHEBI:37565"/>
    </ligand>
</feature>
<dbReference type="PANTHER" id="PTHR19136:SF81">
    <property type="entry name" value="MOLYBDENUM COFACTOR GUANYLYLTRANSFERASE"/>
    <property type="match status" value="1"/>
</dbReference>